<sequence>MFGCRSPTPLRSGVNYSPHSTPVVQAVPCPPQSELPGPPPAPWLSAFPYQRRRGRLPWLPRPTHSTAPQERAPRPRCPRRRGMAPPVVPMETDALPAPVSQPPCRPPGLSVSVARQVDRLPGSAPRGWQVEQIKAIAKFDYVTMWGSPCVSYPSRRGLTATVPPCLRGLVGGSSQDEAFLDSLSQKADSQASGGSLLDDKASSKKTTSSPPRSTSWITALGGDGPALTRGRHTQLARGPGPQHRHAAPGRRLPRQPPQKSPSRGGGWRAPRSGGWRRSGAPAALTTLTRRRSPKGTR</sequence>
<evidence type="ECO:0000313" key="2">
    <source>
        <dbReference type="EMBL" id="KAF5922662.1"/>
    </source>
</evidence>
<feature type="compositionally biased region" description="Pro residues" evidence="1">
    <location>
        <begin position="28"/>
        <end position="42"/>
    </location>
</feature>
<feature type="compositionally biased region" description="Polar residues" evidence="1">
    <location>
        <begin position="183"/>
        <end position="193"/>
    </location>
</feature>
<feature type="region of interest" description="Disordered" evidence="1">
    <location>
        <begin position="183"/>
        <end position="297"/>
    </location>
</feature>
<keyword evidence="3" id="KW-1185">Reference proteome</keyword>
<feature type="region of interest" description="Disordered" evidence="1">
    <location>
        <begin position="1"/>
        <end position="81"/>
    </location>
</feature>
<feature type="compositionally biased region" description="Low complexity" evidence="1">
    <location>
        <begin position="56"/>
        <end position="70"/>
    </location>
</feature>
<dbReference type="Proteomes" id="UP000551758">
    <property type="component" value="Unassembled WGS sequence"/>
</dbReference>
<feature type="compositionally biased region" description="Polar residues" evidence="1">
    <location>
        <begin position="14"/>
        <end position="23"/>
    </location>
</feature>
<gene>
    <name evidence="2" type="ORF">HPG69_008036</name>
</gene>
<reference evidence="2 3" key="1">
    <citation type="journal article" date="2020" name="Mol. Biol. Evol.">
        <title>Interspecific Gene Flow and the Evolution of Specialization in Black and White Rhinoceros.</title>
        <authorList>
            <person name="Moodley Y."/>
            <person name="Westbury M.V."/>
            <person name="Russo I.M."/>
            <person name="Gopalakrishnan S."/>
            <person name="Rakotoarivelo A."/>
            <person name="Olsen R.A."/>
            <person name="Prost S."/>
            <person name="Tunstall T."/>
            <person name="Ryder O.A."/>
            <person name="Dalen L."/>
            <person name="Bruford M.W."/>
        </authorList>
    </citation>
    <scope>NUCLEOTIDE SEQUENCE [LARGE SCALE GENOMIC DNA]</scope>
    <source>
        <strain evidence="2">SBR-YM</strain>
        <tissue evidence="2">Skin</tissue>
    </source>
</reference>
<evidence type="ECO:0000313" key="3">
    <source>
        <dbReference type="Proteomes" id="UP000551758"/>
    </source>
</evidence>
<dbReference type="AlphaFoldDB" id="A0A7J7F3N2"/>
<comment type="caution">
    <text evidence="2">The sequence shown here is derived from an EMBL/GenBank/DDBJ whole genome shotgun (WGS) entry which is preliminary data.</text>
</comment>
<feature type="compositionally biased region" description="Low complexity" evidence="1">
    <location>
        <begin position="204"/>
        <end position="215"/>
    </location>
</feature>
<evidence type="ECO:0000256" key="1">
    <source>
        <dbReference type="SAM" id="MobiDB-lite"/>
    </source>
</evidence>
<feature type="compositionally biased region" description="Basic residues" evidence="1">
    <location>
        <begin position="242"/>
        <end position="253"/>
    </location>
</feature>
<dbReference type="EMBL" id="JACDTQ010001388">
    <property type="protein sequence ID" value="KAF5922662.1"/>
    <property type="molecule type" value="Genomic_DNA"/>
</dbReference>
<proteinExistence type="predicted"/>
<organism evidence="2 3">
    <name type="scientific">Diceros bicornis minor</name>
    <name type="common">South-central black rhinoceros</name>
    <dbReference type="NCBI Taxonomy" id="77932"/>
    <lineage>
        <taxon>Eukaryota</taxon>
        <taxon>Metazoa</taxon>
        <taxon>Chordata</taxon>
        <taxon>Craniata</taxon>
        <taxon>Vertebrata</taxon>
        <taxon>Euteleostomi</taxon>
        <taxon>Mammalia</taxon>
        <taxon>Eutheria</taxon>
        <taxon>Laurasiatheria</taxon>
        <taxon>Perissodactyla</taxon>
        <taxon>Rhinocerotidae</taxon>
        <taxon>Diceros</taxon>
    </lineage>
</organism>
<protein>
    <submittedName>
        <fullName evidence="2">Uncharacterized protein</fullName>
    </submittedName>
</protein>
<name>A0A7J7F3N2_DICBM</name>
<accession>A0A7J7F3N2</accession>
<feature type="compositionally biased region" description="Basic residues" evidence="1">
    <location>
        <begin position="288"/>
        <end position="297"/>
    </location>
</feature>